<feature type="non-terminal residue" evidence="1">
    <location>
        <position position="1"/>
    </location>
</feature>
<name>A0AAV1SI02_9ROSI</name>
<keyword evidence="2" id="KW-1185">Reference proteome</keyword>
<proteinExistence type="predicted"/>
<evidence type="ECO:0000313" key="1">
    <source>
        <dbReference type="EMBL" id="CAK7350026.1"/>
    </source>
</evidence>
<protein>
    <submittedName>
        <fullName evidence="1">Uncharacterized protein</fullName>
    </submittedName>
</protein>
<dbReference type="AlphaFoldDB" id="A0AAV1SI02"/>
<evidence type="ECO:0000313" key="2">
    <source>
        <dbReference type="Proteomes" id="UP001314170"/>
    </source>
</evidence>
<dbReference type="EMBL" id="CAWUPB010001179">
    <property type="protein sequence ID" value="CAK7350026.1"/>
    <property type="molecule type" value="Genomic_DNA"/>
</dbReference>
<gene>
    <name evidence="1" type="ORF">DCAF_LOCUS22750</name>
</gene>
<dbReference type="Proteomes" id="UP001314170">
    <property type="component" value="Unassembled WGS sequence"/>
</dbReference>
<comment type="caution">
    <text evidence="1">The sequence shown here is derived from an EMBL/GenBank/DDBJ whole genome shotgun (WGS) entry which is preliminary data.</text>
</comment>
<feature type="non-terminal residue" evidence="1">
    <location>
        <position position="88"/>
    </location>
</feature>
<sequence>NKGFELVFERFQEFAMGKMKVIIKVDNGLLIKMARFLWIYNDDDGGSIMVVASGSYVGILEKKEGFSHKMKKFDALSIQRSYFNARIK</sequence>
<reference evidence="1 2" key="1">
    <citation type="submission" date="2024-01" db="EMBL/GenBank/DDBJ databases">
        <authorList>
            <person name="Waweru B."/>
        </authorList>
    </citation>
    <scope>NUCLEOTIDE SEQUENCE [LARGE SCALE GENOMIC DNA]</scope>
</reference>
<organism evidence="1 2">
    <name type="scientific">Dovyalis caffra</name>
    <dbReference type="NCBI Taxonomy" id="77055"/>
    <lineage>
        <taxon>Eukaryota</taxon>
        <taxon>Viridiplantae</taxon>
        <taxon>Streptophyta</taxon>
        <taxon>Embryophyta</taxon>
        <taxon>Tracheophyta</taxon>
        <taxon>Spermatophyta</taxon>
        <taxon>Magnoliopsida</taxon>
        <taxon>eudicotyledons</taxon>
        <taxon>Gunneridae</taxon>
        <taxon>Pentapetalae</taxon>
        <taxon>rosids</taxon>
        <taxon>fabids</taxon>
        <taxon>Malpighiales</taxon>
        <taxon>Salicaceae</taxon>
        <taxon>Flacourtieae</taxon>
        <taxon>Dovyalis</taxon>
    </lineage>
</organism>
<accession>A0AAV1SI02</accession>